<dbReference type="CDD" id="cd15798">
    <property type="entry name" value="PMEI-like_3"/>
    <property type="match status" value="1"/>
</dbReference>
<dbReference type="GO" id="GO:0042545">
    <property type="term" value="P:cell wall modification"/>
    <property type="evidence" value="ECO:0007669"/>
    <property type="project" value="UniProtKB-UniRule"/>
</dbReference>
<dbReference type="InterPro" id="IPR011050">
    <property type="entry name" value="Pectin_lyase_fold/virulence"/>
</dbReference>
<dbReference type="SMART" id="SM00856">
    <property type="entry name" value="PMEI"/>
    <property type="match status" value="1"/>
</dbReference>
<keyword evidence="7" id="KW-1015">Disulfide bond</keyword>
<dbReference type="FunFam" id="1.20.140.40:FF:000001">
    <property type="entry name" value="Pectinesterase"/>
    <property type="match status" value="1"/>
</dbReference>
<evidence type="ECO:0000256" key="11">
    <source>
        <dbReference type="PROSITE-ProRule" id="PRU10040"/>
    </source>
</evidence>
<keyword evidence="5 12" id="KW-0378">Hydrolase</keyword>
<evidence type="ECO:0000256" key="2">
    <source>
        <dbReference type="ARBA" id="ARBA00006027"/>
    </source>
</evidence>
<dbReference type="InterPro" id="IPR012334">
    <property type="entry name" value="Pectin_lyas_fold"/>
</dbReference>
<comment type="function">
    <text evidence="10">Acts in the modification of cell walls via demethylesterification of cell wall pectin.</text>
</comment>
<dbReference type="SUPFAM" id="SSF101148">
    <property type="entry name" value="Plant invertase/pectin methylesterase inhibitor"/>
    <property type="match status" value="1"/>
</dbReference>
<dbReference type="SMR" id="A0A8T3AT28"/>
<dbReference type="FunFam" id="2.160.20.10:FF:000001">
    <property type="entry name" value="Pectinesterase"/>
    <property type="match status" value="1"/>
</dbReference>
<dbReference type="SUPFAM" id="SSF51126">
    <property type="entry name" value="Pectin lyase-like"/>
    <property type="match status" value="1"/>
</dbReference>
<evidence type="ECO:0000313" key="16">
    <source>
        <dbReference type="Proteomes" id="UP000829196"/>
    </source>
</evidence>
<dbReference type="GO" id="GO:0030599">
    <property type="term" value="F:pectinesterase activity"/>
    <property type="evidence" value="ECO:0007669"/>
    <property type="project" value="UniProtKB-UniRule"/>
</dbReference>
<evidence type="ECO:0000256" key="6">
    <source>
        <dbReference type="ARBA" id="ARBA00023085"/>
    </source>
</evidence>
<protein>
    <recommendedName>
        <fullName evidence="4 12">Pectinesterase</fullName>
        <ecNumber evidence="4 12">3.1.1.11</ecNumber>
    </recommendedName>
</protein>
<evidence type="ECO:0000256" key="10">
    <source>
        <dbReference type="ARBA" id="ARBA00057335"/>
    </source>
</evidence>
<comment type="similarity">
    <text evidence="3">In the C-terminal section; belongs to the pectinesterase family.</text>
</comment>
<dbReference type="InterPro" id="IPR033131">
    <property type="entry name" value="Pectinesterase_Asp_AS"/>
</dbReference>
<dbReference type="OrthoDB" id="2019149at2759"/>
<dbReference type="Gene3D" id="2.160.20.10">
    <property type="entry name" value="Single-stranded right-handed beta-helix, Pectin lyase-like"/>
    <property type="match status" value="1"/>
</dbReference>
<reference evidence="15" key="1">
    <citation type="journal article" date="2022" name="Front. Genet.">
        <title>Chromosome-Scale Assembly of the Dendrobium nobile Genome Provides Insights Into the Molecular Mechanism of the Biosynthesis of the Medicinal Active Ingredient of Dendrobium.</title>
        <authorList>
            <person name="Xu Q."/>
            <person name="Niu S.-C."/>
            <person name="Li K.-L."/>
            <person name="Zheng P.-J."/>
            <person name="Zhang X.-J."/>
            <person name="Jia Y."/>
            <person name="Liu Y."/>
            <person name="Niu Y.-X."/>
            <person name="Yu L.-H."/>
            <person name="Chen D.-F."/>
            <person name="Zhang G.-Q."/>
        </authorList>
    </citation>
    <scope>NUCLEOTIDE SEQUENCE</scope>
    <source>
        <tissue evidence="15">Leaf</tissue>
    </source>
</reference>
<feature type="active site" evidence="11">
    <location>
        <position position="424"/>
    </location>
</feature>
<dbReference type="PANTHER" id="PTHR31707">
    <property type="entry name" value="PECTINESTERASE"/>
    <property type="match status" value="1"/>
</dbReference>
<accession>A0A8T3AT28</accession>
<evidence type="ECO:0000256" key="9">
    <source>
        <dbReference type="ARBA" id="ARBA00047928"/>
    </source>
</evidence>
<evidence type="ECO:0000256" key="3">
    <source>
        <dbReference type="ARBA" id="ARBA00007786"/>
    </source>
</evidence>
<evidence type="ECO:0000313" key="15">
    <source>
        <dbReference type="EMBL" id="KAI0499271.1"/>
    </source>
</evidence>
<feature type="transmembrane region" description="Helical" evidence="13">
    <location>
        <begin position="29"/>
        <end position="52"/>
    </location>
</feature>
<feature type="domain" description="Pectinesterase inhibitor" evidence="14">
    <location>
        <begin position="69"/>
        <end position="228"/>
    </location>
</feature>
<evidence type="ECO:0000259" key="14">
    <source>
        <dbReference type="SMART" id="SM00856"/>
    </source>
</evidence>
<dbReference type="InterPro" id="IPR000070">
    <property type="entry name" value="Pectinesterase_cat"/>
</dbReference>
<dbReference type="InterPro" id="IPR006501">
    <property type="entry name" value="Pectinesterase_inhib_dom"/>
</dbReference>
<dbReference type="Proteomes" id="UP000829196">
    <property type="component" value="Unassembled WGS sequence"/>
</dbReference>
<name>A0A8T3AT28_DENNO</name>
<dbReference type="GO" id="GO:0004857">
    <property type="term" value="F:enzyme inhibitor activity"/>
    <property type="evidence" value="ECO:0007669"/>
    <property type="project" value="InterPro"/>
</dbReference>
<evidence type="ECO:0000256" key="1">
    <source>
        <dbReference type="ARBA" id="ARBA00005184"/>
    </source>
</evidence>
<comment type="pathway">
    <text evidence="1 12">Glycan metabolism; pectin degradation; 2-dehydro-3-deoxy-D-gluconate from pectin: step 1/5.</text>
</comment>
<comment type="catalytic activity">
    <reaction evidence="9 12">
        <text>[(1-&gt;4)-alpha-D-galacturonosyl methyl ester](n) + n H2O = [(1-&gt;4)-alpha-D-galacturonosyl](n) + n methanol + n H(+)</text>
        <dbReference type="Rhea" id="RHEA:22380"/>
        <dbReference type="Rhea" id="RHEA-COMP:14570"/>
        <dbReference type="Rhea" id="RHEA-COMP:14573"/>
        <dbReference type="ChEBI" id="CHEBI:15377"/>
        <dbReference type="ChEBI" id="CHEBI:15378"/>
        <dbReference type="ChEBI" id="CHEBI:17790"/>
        <dbReference type="ChEBI" id="CHEBI:140522"/>
        <dbReference type="ChEBI" id="CHEBI:140523"/>
        <dbReference type="EC" id="3.1.1.11"/>
    </reaction>
</comment>
<organism evidence="15 16">
    <name type="scientific">Dendrobium nobile</name>
    <name type="common">Orchid</name>
    <dbReference type="NCBI Taxonomy" id="94219"/>
    <lineage>
        <taxon>Eukaryota</taxon>
        <taxon>Viridiplantae</taxon>
        <taxon>Streptophyta</taxon>
        <taxon>Embryophyta</taxon>
        <taxon>Tracheophyta</taxon>
        <taxon>Spermatophyta</taxon>
        <taxon>Magnoliopsida</taxon>
        <taxon>Liliopsida</taxon>
        <taxon>Asparagales</taxon>
        <taxon>Orchidaceae</taxon>
        <taxon>Epidendroideae</taxon>
        <taxon>Malaxideae</taxon>
        <taxon>Dendrobiinae</taxon>
        <taxon>Dendrobium</taxon>
    </lineage>
</organism>
<keyword evidence="13" id="KW-1133">Transmembrane helix</keyword>
<dbReference type="PROSITE" id="PS00503">
    <property type="entry name" value="PECTINESTERASE_2"/>
    <property type="match status" value="1"/>
</dbReference>
<dbReference type="InterPro" id="IPR035513">
    <property type="entry name" value="Invertase/methylesterase_inhib"/>
</dbReference>
<evidence type="ECO:0000256" key="12">
    <source>
        <dbReference type="RuleBase" id="RU000589"/>
    </source>
</evidence>
<dbReference type="Pfam" id="PF04043">
    <property type="entry name" value="PMEI"/>
    <property type="match status" value="1"/>
</dbReference>
<sequence>METLHSFKGYGKMDPADDHAFRHKTRRRIILIGVSAFLLLVIITTVATVLVINKRNNTDEPSSNQSPISTSSSIKAICSVTLYPDSCYASLSAALVNSSAIDTDPATLFNLSLSVASRALSKTSSFLSKLDIPAADKRLRAAVLDCRELIDDAVDQFNESAAVLAGTKPGEKILSESKIGDLKTWLSSTIADQETCLDGFEGTTGGFREKLKAAMANSTQLASNSLAIVSSIIAKLHFPINRKLLSIDGAGRKFLPEWATEGQRRILAAVNTSANVTVAQDGTGNVKTVQAAVDLVPKRNLSPFVIYIKAGEYNEAVVIDKNKWNIVIVGDGMDKTIITSNKNFIDGTPTFSTATFAVTGRNFIAKDIGFKNTAGAEKHQAVALRSGSDRSIFYRCSFDAFQDTLYAHSNRQFYRDCQVTGTVDFIFGDAVVVFQNCKILPRQPLANQANTITAQGKKDPNENTGISIQGCTIGPYDAVTRPTFLGRPWKNYSTTVIMKSEIGSVVDPAGWLAWLPGVVPPDTINYAEYENTGPGAGVAGRVRWVGYRPAIGADEASKYSVASFLDGEEWIPEAGVEYEPNL</sequence>
<evidence type="ECO:0000256" key="5">
    <source>
        <dbReference type="ARBA" id="ARBA00022801"/>
    </source>
</evidence>
<keyword evidence="8" id="KW-0325">Glycoprotein</keyword>
<proteinExistence type="inferred from homology"/>
<dbReference type="Pfam" id="PF01095">
    <property type="entry name" value="Pectinesterase"/>
    <property type="match status" value="1"/>
</dbReference>
<evidence type="ECO:0000256" key="13">
    <source>
        <dbReference type="SAM" id="Phobius"/>
    </source>
</evidence>
<comment type="caution">
    <text evidence="15">The sequence shown here is derived from an EMBL/GenBank/DDBJ whole genome shotgun (WGS) entry which is preliminary data.</text>
</comment>
<comment type="similarity">
    <text evidence="2">In the N-terminal section; belongs to the PMEI family.</text>
</comment>
<evidence type="ECO:0000256" key="8">
    <source>
        <dbReference type="ARBA" id="ARBA00023180"/>
    </source>
</evidence>
<dbReference type="GO" id="GO:0045490">
    <property type="term" value="P:pectin catabolic process"/>
    <property type="evidence" value="ECO:0007669"/>
    <property type="project" value="UniProtKB-UniRule"/>
</dbReference>
<keyword evidence="16" id="KW-1185">Reference proteome</keyword>
<dbReference type="AlphaFoldDB" id="A0A8T3AT28"/>
<gene>
    <name evidence="15" type="ORF">KFK09_020174</name>
</gene>
<evidence type="ECO:0000256" key="4">
    <source>
        <dbReference type="ARBA" id="ARBA00013229"/>
    </source>
</evidence>
<keyword evidence="6 12" id="KW-0063">Aspartyl esterase</keyword>
<dbReference type="EC" id="3.1.1.11" evidence="4 12"/>
<keyword evidence="13" id="KW-0472">Membrane</keyword>
<evidence type="ECO:0000256" key="7">
    <source>
        <dbReference type="ARBA" id="ARBA00023157"/>
    </source>
</evidence>
<dbReference type="Gene3D" id="1.20.140.40">
    <property type="entry name" value="Invertase/pectin methylesterase inhibitor family protein"/>
    <property type="match status" value="1"/>
</dbReference>
<keyword evidence="13" id="KW-0812">Transmembrane</keyword>
<dbReference type="NCBIfam" id="TIGR01614">
    <property type="entry name" value="PME_inhib"/>
    <property type="match status" value="1"/>
</dbReference>
<dbReference type="EMBL" id="JAGYWB010000014">
    <property type="protein sequence ID" value="KAI0499271.1"/>
    <property type="molecule type" value="Genomic_DNA"/>
</dbReference>